<organism evidence="2 3">
    <name type="scientific">Streptomyces tardus</name>
    <dbReference type="NCBI Taxonomy" id="2780544"/>
    <lineage>
        <taxon>Bacteria</taxon>
        <taxon>Bacillati</taxon>
        <taxon>Actinomycetota</taxon>
        <taxon>Actinomycetes</taxon>
        <taxon>Kitasatosporales</taxon>
        <taxon>Streptomycetaceae</taxon>
        <taxon>Streptomyces</taxon>
    </lineage>
</organism>
<dbReference type="InterPro" id="IPR043917">
    <property type="entry name" value="DUF5753"/>
</dbReference>
<name>A0A949N251_9ACTN</name>
<feature type="domain" description="HTH cro/C1-type" evidence="1">
    <location>
        <begin position="18"/>
        <end position="73"/>
    </location>
</feature>
<dbReference type="AlphaFoldDB" id="A0A949N251"/>
<dbReference type="SMART" id="SM00530">
    <property type="entry name" value="HTH_XRE"/>
    <property type="match status" value="1"/>
</dbReference>
<dbReference type="Proteomes" id="UP000694501">
    <property type="component" value="Unassembled WGS sequence"/>
</dbReference>
<comment type="caution">
    <text evidence="2">The sequence shown here is derived from an EMBL/GenBank/DDBJ whole genome shotgun (WGS) entry which is preliminary data.</text>
</comment>
<dbReference type="Pfam" id="PF13560">
    <property type="entry name" value="HTH_31"/>
    <property type="match status" value="1"/>
</dbReference>
<gene>
    <name evidence="2" type="ORF">JGS22_013315</name>
</gene>
<dbReference type="GO" id="GO:0003677">
    <property type="term" value="F:DNA binding"/>
    <property type="evidence" value="ECO:0007669"/>
    <property type="project" value="InterPro"/>
</dbReference>
<dbReference type="CDD" id="cd00093">
    <property type="entry name" value="HTH_XRE"/>
    <property type="match status" value="1"/>
</dbReference>
<protein>
    <submittedName>
        <fullName evidence="2">Helix-turn-helix transcriptional regulator</fullName>
    </submittedName>
</protein>
<dbReference type="SUPFAM" id="SSF47413">
    <property type="entry name" value="lambda repressor-like DNA-binding domains"/>
    <property type="match status" value="1"/>
</dbReference>
<proteinExistence type="predicted"/>
<reference evidence="2" key="1">
    <citation type="submission" date="2021-06" db="EMBL/GenBank/DDBJ databases">
        <title>Sequencing of actinobacteria type strains.</title>
        <authorList>
            <person name="Nguyen G.-S."/>
            <person name="Wentzel A."/>
        </authorList>
    </citation>
    <scope>NUCLEOTIDE SEQUENCE</scope>
    <source>
        <strain evidence="2">P38-E01</strain>
    </source>
</reference>
<evidence type="ECO:0000313" key="3">
    <source>
        <dbReference type="Proteomes" id="UP000694501"/>
    </source>
</evidence>
<keyword evidence="3" id="KW-1185">Reference proteome</keyword>
<accession>A0A949N251</accession>
<dbReference type="InterPro" id="IPR010982">
    <property type="entry name" value="Lambda_DNA-bd_dom_sf"/>
</dbReference>
<dbReference type="Pfam" id="PF19054">
    <property type="entry name" value="DUF5753"/>
    <property type="match status" value="1"/>
</dbReference>
<dbReference type="EMBL" id="JAELVF020000001">
    <property type="protein sequence ID" value="MBU7598565.1"/>
    <property type="molecule type" value="Genomic_DNA"/>
</dbReference>
<dbReference type="Gene3D" id="1.10.260.40">
    <property type="entry name" value="lambda repressor-like DNA-binding domains"/>
    <property type="match status" value="1"/>
</dbReference>
<evidence type="ECO:0000313" key="2">
    <source>
        <dbReference type="EMBL" id="MBU7598565.1"/>
    </source>
</evidence>
<sequence>MPDDPKPTVRRRVLGTNLRRLREERGLHLEHAADQLSCNPSKVSRIESGRSPIRPLDLKALLDLYEIEDTATRDGWLSLARESRKQRWWRVLEDRLPQDFLDLIGLEEDASYCRGFEPGVVDGLFQTGSYAEAVIGGGSPGPLDSDAQTKLDVRLERQKALTREENPISTWVILGEAALRQQYGSVSTMRTQLGHLLELSHLPNVTLQVLPFSVGAYRGGPLPFKIYRFPAPSSMEVVLTESHVSHTYLEGPDDLAYYADVFDHLRATALGELESKALIDEIRQESTE</sequence>
<evidence type="ECO:0000259" key="1">
    <source>
        <dbReference type="PROSITE" id="PS50943"/>
    </source>
</evidence>
<dbReference type="PROSITE" id="PS50943">
    <property type="entry name" value="HTH_CROC1"/>
    <property type="match status" value="1"/>
</dbReference>
<dbReference type="RefSeq" id="WP_211041590.1">
    <property type="nucleotide sequence ID" value="NZ_JAELVF020000001.1"/>
</dbReference>
<dbReference type="InterPro" id="IPR001387">
    <property type="entry name" value="Cro/C1-type_HTH"/>
</dbReference>